<dbReference type="AlphaFoldDB" id="A0A6J6D3Z8"/>
<evidence type="ECO:0000256" key="5">
    <source>
        <dbReference type="ARBA" id="ARBA00022723"/>
    </source>
</evidence>
<keyword evidence="7" id="KW-0408">Iron</keyword>
<evidence type="ECO:0000259" key="9">
    <source>
        <dbReference type="Pfam" id="PF00266"/>
    </source>
</evidence>
<dbReference type="PANTHER" id="PTHR11601:SF34">
    <property type="entry name" value="CYSTEINE DESULFURASE"/>
    <property type="match status" value="1"/>
</dbReference>
<keyword evidence="6" id="KW-0663">Pyridoxal phosphate</keyword>
<gene>
    <name evidence="10" type="ORF">UFOPK1591_00528</name>
</gene>
<dbReference type="Gene3D" id="3.90.1150.10">
    <property type="entry name" value="Aspartate Aminotransferase, domain 1"/>
    <property type="match status" value="1"/>
</dbReference>
<dbReference type="Gene3D" id="3.40.640.10">
    <property type="entry name" value="Type I PLP-dependent aspartate aminotransferase-like (Major domain)"/>
    <property type="match status" value="1"/>
</dbReference>
<dbReference type="InterPro" id="IPR015421">
    <property type="entry name" value="PyrdxlP-dep_Trfase_major"/>
</dbReference>
<dbReference type="InterPro" id="IPR016454">
    <property type="entry name" value="Cysteine_dSase"/>
</dbReference>
<evidence type="ECO:0000256" key="7">
    <source>
        <dbReference type="ARBA" id="ARBA00023004"/>
    </source>
</evidence>
<evidence type="ECO:0000256" key="4">
    <source>
        <dbReference type="ARBA" id="ARBA00022679"/>
    </source>
</evidence>
<sequence>MIYLDHAATTPVFPGALEAAWPWLTGDFGNPSSTYELGARAAGALTDARRSIANWLGVSSHDVVFTSGGTEGNNLCVVGLALANPRGKHIISARTEHEAVLASIDYLQRMHDFEVTWLPVDRSGAIEVSALEAALRPDTTLVTLMTANNENGLVHPVAEFARMAHSVGALLHTDAVQAANWLDVSPTRAESHAYGVDALTISGHKLGSPKGSGAVYLRSGLAIEPTLHGGGQEGDRRSGTENVAWAVALATAIEHAVPRDDALQAEATRVSQMGADFIDAVLATVPEAALVGPAVVRPTPGLALDATVRIPSIASFVFEGLNGETLLLELEQRGIIVSSGAACAAGKDEPSHVLRACGFADDVARTQVRFSFAHTTSKEDLESTVDAIAAAATSVRNLGASPHA</sequence>
<dbReference type="Gene3D" id="1.10.260.50">
    <property type="match status" value="1"/>
</dbReference>
<dbReference type="Pfam" id="PF00266">
    <property type="entry name" value="Aminotran_5"/>
    <property type="match status" value="1"/>
</dbReference>
<comment type="cofactor">
    <cofactor evidence="1">
        <name>pyridoxal 5'-phosphate</name>
        <dbReference type="ChEBI" id="CHEBI:597326"/>
    </cofactor>
</comment>
<evidence type="ECO:0000256" key="6">
    <source>
        <dbReference type="ARBA" id="ARBA00022898"/>
    </source>
</evidence>
<evidence type="ECO:0000256" key="2">
    <source>
        <dbReference type="ARBA" id="ARBA00006490"/>
    </source>
</evidence>
<dbReference type="EC" id="2.8.1.7" evidence="3"/>
<protein>
    <recommendedName>
        <fullName evidence="3">cysteine desulfurase</fullName>
        <ecNumber evidence="3">2.8.1.7</ecNumber>
    </recommendedName>
</protein>
<dbReference type="PROSITE" id="PS00595">
    <property type="entry name" value="AA_TRANSFER_CLASS_5"/>
    <property type="match status" value="1"/>
</dbReference>
<keyword evidence="8" id="KW-0411">Iron-sulfur</keyword>
<dbReference type="InterPro" id="IPR015424">
    <property type="entry name" value="PyrdxlP-dep_Trfase"/>
</dbReference>
<dbReference type="PIRSF" id="PIRSF005572">
    <property type="entry name" value="NifS"/>
    <property type="match status" value="1"/>
</dbReference>
<dbReference type="GO" id="GO:0051536">
    <property type="term" value="F:iron-sulfur cluster binding"/>
    <property type="evidence" value="ECO:0007669"/>
    <property type="project" value="UniProtKB-KW"/>
</dbReference>
<dbReference type="GO" id="GO:0031071">
    <property type="term" value="F:cysteine desulfurase activity"/>
    <property type="evidence" value="ECO:0007669"/>
    <property type="project" value="UniProtKB-EC"/>
</dbReference>
<dbReference type="SUPFAM" id="SSF53383">
    <property type="entry name" value="PLP-dependent transferases"/>
    <property type="match status" value="1"/>
</dbReference>
<evidence type="ECO:0000256" key="8">
    <source>
        <dbReference type="ARBA" id="ARBA00023014"/>
    </source>
</evidence>
<dbReference type="InterPro" id="IPR015422">
    <property type="entry name" value="PyrdxlP-dep_Trfase_small"/>
</dbReference>
<dbReference type="EMBL" id="CAEZTD010000028">
    <property type="protein sequence ID" value="CAB4558086.1"/>
    <property type="molecule type" value="Genomic_DNA"/>
</dbReference>
<dbReference type="GO" id="GO:0046872">
    <property type="term" value="F:metal ion binding"/>
    <property type="evidence" value="ECO:0007669"/>
    <property type="project" value="UniProtKB-KW"/>
</dbReference>
<keyword evidence="4" id="KW-0808">Transferase</keyword>
<accession>A0A6J6D3Z8</accession>
<evidence type="ECO:0000256" key="1">
    <source>
        <dbReference type="ARBA" id="ARBA00001933"/>
    </source>
</evidence>
<proteinExistence type="inferred from homology"/>
<comment type="similarity">
    <text evidence="2">Belongs to the class-V pyridoxal-phosphate-dependent aminotransferase family. NifS/IscS subfamily.</text>
</comment>
<evidence type="ECO:0000256" key="3">
    <source>
        <dbReference type="ARBA" id="ARBA00012239"/>
    </source>
</evidence>
<dbReference type="InterPro" id="IPR000192">
    <property type="entry name" value="Aminotrans_V_dom"/>
</dbReference>
<evidence type="ECO:0000313" key="10">
    <source>
        <dbReference type="EMBL" id="CAB4558086.1"/>
    </source>
</evidence>
<organism evidence="10">
    <name type="scientific">freshwater metagenome</name>
    <dbReference type="NCBI Taxonomy" id="449393"/>
    <lineage>
        <taxon>unclassified sequences</taxon>
        <taxon>metagenomes</taxon>
        <taxon>ecological metagenomes</taxon>
    </lineage>
</organism>
<dbReference type="PANTHER" id="PTHR11601">
    <property type="entry name" value="CYSTEINE DESULFURYLASE FAMILY MEMBER"/>
    <property type="match status" value="1"/>
</dbReference>
<dbReference type="InterPro" id="IPR020578">
    <property type="entry name" value="Aminotrans_V_PyrdxlP_BS"/>
</dbReference>
<name>A0A6J6D3Z8_9ZZZZ</name>
<feature type="domain" description="Aminotransferase class V" evidence="9">
    <location>
        <begin position="2"/>
        <end position="382"/>
    </location>
</feature>
<reference evidence="10" key="1">
    <citation type="submission" date="2020-05" db="EMBL/GenBank/DDBJ databases">
        <authorList>
            <person name="Chiriac C."/>
            <person name="Salcher M."/>
            <person name="Ghai R."/>
            <person name="Kavagutti S V."/>
        </authorList>
    </citation>
    <scope>NUCLEOTIDE SEQUENCE</scope>
</reference>
<keyword evidence="5" id="KW-0479">Metal-binding</keyword>